<sequence>MEELVKTVVELIDLAHLRYKQGAEIAAEALRKMQNGKPDGTLFPFHMWLALNTYYSQAELRKLHAMGPTSGCRENVQEQDMNNIIDEANKERQYAHNFSENALRVLQNGLPDGRRYPLNLWTSLRGLVSEESLYELSEKGPTPHYWRSDSMPKPDPRKARRAHDPNWKNVPAESPRKCWVSSCISHPHIDTNNLFLVFDRAAFSLECSTANYCEDVTASSSVVLSWHAGHEKGGTLILEQAVLCVHLSATV</sequence>
<evidence type="ECO:0000313" key="4">
    <source>
        <dbReference type="RefSeq" id="XP_033575939.1"/>
    </source>
</evidence>
<name>A0A6A6YLX0_9PEZI</name>
<keyword evidence="3" id="KW-1185">Reference proteome</keyword>
<dbReference type="GeneID" id="54458261"/>
<reference evidence="4" key="3">
    <citation type="submission" date="2025-04" db="UniProtKB">
        <authorList>
            <consortium name="RefSeq"/>
        </authorList>
    </citation>
    <scope>IDENTIFICATION</scope>
    <source>
        <strain evidence="4">CBS 304.34</strain>
    </source>
</reference>
<dbReference type="EMBL" id="MU003702">
    <property type="protein sequence ID" value="KAF2808975.1"/>
    <property type="molecule type" value="Genomic_DNA"/>
</dbReference>
<accession>A0A6A6YLX0</accession>
<feature type="compositionally biased region" description="Basic and acidic residues" evidence="1">
    <location>
        <begin position="146"/>
        <end position="166"/>
    </location>
</feature>
<proteinExistence type="predicted"/>
<evidence type="ECO:0000313" key="3">
    <source>
        <dbReference type="Proteomes" id="UP000504636"/>
    </source>
</evidence>
<evidence type="ECO:0000256" key="1">
    <source>
        <dbReference type="SAM" id="MobiDB-lite"/>
    </source>
</evidence>
<reference evidence="4" key="2">
    <citation type="submission" date="2020-04" db="EMBL/GenBank/DDBJ databases">
        <authorList>
            <consortium name="NCBI Genome Project"/>
        </authorList>
    </citation>
    <scope>NUCLEOTIDE SEQUENCE</scope>
    <source>
        <strain evidence="4">CBS 304.34</strain>
    </source>
</reference>
<dbReference type="AlphaFoldDB" id="A0A6A6YLX0"/>
<evidence type="ECO:0000313" key="2">
    <source>
        <dbReference type="EMBL" id="KAF2808975.1"/>
    </source>
</evidence>
<protein>
    <submittedName>
        <fullName evidence="2 4">Uncharacterized protein</fullName>
    </submittedName>
</protein>
<dbReference type="OrthoDB" id="10576653at2759"/>
<dbReference type="Proteomes" id="UP000504636">
    <property type="component" value="Unplaced"/>
</dbReference>
<organism evidence="2">
    <name type="scientific">Mytilinidion resinicola</name>
    <dbReference type="NCBI Taxonomy" id="574789"/>
    <lineage>
        <taxon>Eukaryota</taxon>
        <taxon>Fungi</taxon>
        <taxon>Dikarya</taxon>
        <taxon>Ascomycota</taxon>
        <taxon>Pezizomycotina</taxon>
        <taxon>Dothideomycetes</taxon>
        <taxon>Pleosporomycetidae</taxon>
        <taxon>Mytilinidiales</taxon>
        <taxon>Mytilinidiaceae</taxon>
        <taxon>Mytilinidion</taxon>
    </lineage>
</organism>
<feature type="region of interest" description="Disordered" evidence="1">
    <location>
        <begin position="139"/>
        <end position="167"/>
    </location>
</feature>
<gene>
    <name evidence="2 4" type="ORF">BDZ99DRAFT_43298</name>
</gene>
<reference evidence="2 4" key="1">
    <citation type="journal article" date="2020" name="Stud. Mycol.">
        <title>101 Dothideomycetes genomes: a test case for predicting lifestyles and emergence of pathogens.</title>
        <authorList>
            <person name="Haridas S."/>
            <person name="Albert R."/>
            <person name="Binder M."/>
            <person name="Bloem J."/>
            <person name="Labutti K."/>
            <person name="Salamov A."/>
            <person name="Andreopoulos B."/>
            <person name="Baker S."/>
            <person name="Barry K."/>
            <person name="Bills G."/>
            <person name="Bluhm B."/>
            <person name="Cannon C."/>
            <person name="Castanera R."/>
            <person name="Culley D."/>
            <person name="Daum C."/>
            <person name="Ezra D."/>
            <person name="Gonzalez J."/>
            <person name="Henrissat B."/>
            <person name="Kuo A."/>
            <person name="Liang C."/>
            <person name="Lipzen A."/>
            <person name="Lutzoni F."/>
            <person name="Magnuson J."/>
            <person name="Mondo S."/>
            <person name="Nolan M."/>
            <person name="Ohm R."/>
            <person name="Pangilinan J."/>
            <person name="Park H.-J."/>
            <person name="Ramirez L."/>
            <person name="Alfaro M."/>
            <person name="Sun H."/>
            <person name="Tritt A."/>
            <person name="Yoshinaga Y."/>
            <person name="Zwiers L.-H."/>
            <person name="Turgeon B."/>
            <person name="Goodwin S."/>
            <person name="Spatafora J."/>
            <person name="Crous P."/>
            <person name="Grigoriev I."/>
        </authorList>
    </citation>
    <scope>NUCLEOTIDE SEQUENCE</scope>
    <source>
        <strain evidence="2 4">CBS 304.34</strain>
    </source>
</reference>
<dbReference type="RefSeq" id="XP_033575939.1">
    <property type="nucleotide sequence ID" value="XM_033717368.1"/>
</dbReference>